<name>A0AA40D8D9_9PEZI</name>
<feature type="compositionally biased region" description="Acidic residues" evidence="1">
    <location>
        <begin position="34"/>
        <end position="47"/>
    </location>
</feature>
<accession>A0AA40D8D9</accession>
<evidence type="ECO:0000256" key="1">
    <source>
        <dbReference type="SAM" id="MobiDB-lite"/>
    </source>
</evidence>
<organism evidence="2 3">
    <name type="scientific">Cercophora samala</name>
    <dbReference type="NCBI Taxonomy" id="330535"/>
    <lineage>
        <taxon>Eukaryota</taxon>
        <taxon>Fungi</taxon>
        <taxon>Dikarya</taxon>
        <taxon>Ascomycota</taxon>
        <taxon>Pezizomycotina</taxon>
        <taxon>Sordariomycetes</taxon>
        <taxon>Sordariomycetidae</taxon>
        <taxon>Sordariales</taxon>
        <taxon>Lasiosphaeriaceae</taxon>
        <taxon>Cercophora</taxon>
    </lineage>
</organism>
<proteinExistence type="predicted"/>
<dbReference type="Proteomes" id="UP001174997">
    <property type="component" value="Unassembled WGS sequence"/>
</dbReference>
<gene>
    <name evidence="2" type="ORF">QBC41DRAFT_304835</name>
</gene>
<keyword evidence="3" id="KW-1185">Reference proteome</keyword>
<evidence type="ECO:0000313" key="2">
    <source>
        <dbReference type="EMBL" id="KAK0666833.1"/>
    </source>
</evidence>
<dbReference type="EMBL" id="JAULSY010000081">
    <property type="protein sequence ID" value="KAK0666833.1"/>
    <property type="molecule type" value="Genomic_DNA"/>
</dbReference>
<protein>
    <submittedName>
        <fullName evidence="2">Uncharacterized protein</fullName>
    </submittedName>
</protein>
<feature type="region of interest" description="Disordered" evidence="1">
    <location>
        <begin position="32"/>
        <end position="57"/>
    </location>
</feature>
<comment type="caution">
    <text evidence="2">The sequence shown here is derived from an EMBL/GenBank/DDBJ whole genome shotgun (WGS) entry which is preliminary data.</text>
</comment>
<reference evidence="2" key="1">
    <citation type="submission" date="2023-06" db="EMBL/GenBank/DDBJ databases">
        <title>Genome-scale phylogeny and comparative genomics of the fungal order Sordariales.</title>
        <authorList>
            <consortium name="Lawrence Berkeley National Laboratory"/>
            <person name="Hensen N."/>
            <person name="Bonometti L."/>
            <person name="Westerberg I."/>
            <person name="Brannstrom I.O."/>
            <person name="Guillou S."/>
            <person name="Cros-Aarteil S."/>
            <person name="Calhoun S."/>
            <person name="Haridas S."/>
            <person name="Kuo A."/>
            <person name="Mondo S."/>
            <person name="Pangilinan J."/>
            <person name="Riley R."/>
            <person name="Labutti K."/>
            <person name="Andreopoulos B."/>
            <person name="Lipzen A."/>
            <person name="Chen C."/>
            <person name="Yanf M."/>
            <person name="Daum C."/>
            <person name="Ng V."/>
            <person name="Clum A."/>
            <person name="Steindorff A."/>
            <person name="Ohm R."/>
            <person name="Martin F."/>
            <person name="Silar P."/>
            <person name="Natvig D."/>
            <person name="Lalanne C."/>
            <person name="Gautier V."/>
            <person name="Ament-Velasquez S.L."/>
            <person name="Kruys A."/>
            <person name="Hutchinson M.I."/>
            <person name="Powell A.J."/>
            <person name="Barry K."/>
            <person name="Miller A.N."/>
            <person name="Grigoriev I.V."/>
            <person name="Debuchy R."/>
            <person name="Gladieux P."/>
            <person name="Thoren M.H."/>
            <person name="Johannesson H."/>
        </authorList>
    </citation>
    <scope>NUCLEOTIDE SEQUENCE</scope>
    <source>
        <strain evidence="2">CBS 307.81</strain>
    </source>
</reference>
<evidence type="ECO:0000313" key="3">
    <source>
        <dbReference type="Proteomes" id="UP001174997"/>
    </source>
</evidence>
<dbReference type="AlphaFoldDB" id="A0AA40D8D9"/>
<sequence length="97" mass="9985">MARGFDAEGVLGEAGLGGRVVGNWFNVEFGAGGECDDDDDGDGDGDGEDRWDTYGDGNGDGEWKWEYGVVVSDGGSGLRGGLFWGVVGVGVVVVFGM</sequence>